<dbReference type="Pfam" id="PF13384">
    <property type="entry name" value="HTH_23"/>
    <property type="match status" value="1"/>
</dbReference>
<feature type="non-terminal residue" evidence="1">
    <location>
        <position position="1"/>
    </location>
</feature>
<organism evidence="1">
    <name type="scientific">Lepeophtheirus salmonis</name>
    <name type="common">Salmon louse</name>
    <name type="synonym">Caligus salmonis</name>
    <dbReference type="NCBI Taxonomy" id="72036"/>
    <lineage>
        <taxon>Eukaryota</taxon>
        <taxon>Metazoa</taxon>
        <taxon>Ecdysozoa</taxon>
        <taxon>Arthropoda</taxon>
        <taxon>Crustacea</taxon>
        <taxon>Multicrustacea</taxon>
        <taxon>Hexanauplia</taxon>
        <taxon>Copepoda</taxon>
        <taxon>Siphonostomatoida</taxon>
        <taxon>Caligidae</taxon>
        <taxon>Lepeophtheirus</taxon>
    </lineage>
</organism>
<proteinExistence type="predicted"/>
<accession>A0A0K2V9E7</accession>
<name>A0A0K2V9E7_LEPSM</name>
<evidence type="ECO:0000313" key="1">
    <source>
        <dbReference type="EMBL" id="CDW47104.1"/>
    </source>
</evidence>
<protein>
    <submittedName>
        <fullName evidence="1">Uncharacterized protein</fullName>
    </submittedName>
</protein>
<sequence>FYSVEIGLYFEANGLDVVINKPPQQNLNSNTEPTADNIERRRDAILELSVPGKTPPKIAKVLNCSRTTVYSVVAKGTPEATTRSKSRPRR</sequence>
<dbReference type="EMBL" id="HACA01029743">
    <property type="protein sequence ID" value="CDW47104.1"/>
    <property type="molecule type" value="Transcribed_RNA"/>
</dbReference>
<reference evidence="1" key="1">
    <citation type="submission" date="2014-05" db="EMBL/GenBank/DDBJ databases">
        <authorList>
            <person name="Chronopoulou M."/>
        </authorList>
    </citation>
    <scope>NUCLEOTIDE SEQUENCE</scope>
    <source>
        <tissue evidence="1">Whole organism</tissue>
    </source>
</reference>
<dbReference type="AlphaFoldDB" id="A0A0K2V9E7"/>